<proteinExistence type="inferred from homology"/>
<keyword evidence="4 7" id="KW-0812">Transmembrane</keyword>
<reference evidence="8 9" key="2">
    <citation type="journal article" date="2016" name="J. Biotechnol.">
        <title>Complete genome sequence of Arthrobacter alpinus ERGS4:06, a yellow pigmented bacterium tolerant to cold and radiations isolated from Sikkim Himalaya.</title>
        <authorList>
            <person name="Kumar R."/>
            <person name="Singh D."/>
            <person name="Swarnkar M.K."/>
            <person name="Singh A.K."/>
            <person name="Kumar S."/>
        </authorList>
    </citation>
    <scope>NUCLEOTIDE SEQUENCE [LARGE SCALE GENOMIC DNA]</scope>
    <source>
        <strain evidence="8 9">ERGS4:06</strain>
    </source>
</reference>
<dbReference type="PANTHER" id="PTHR33452">
    <property type="entry name" value="OXIDOREDUCTASE CATD-RELATED"/>
    <property type="match status" value="1"/>
</dbReference>
<evidence type="ECO:0000313" key="8">
    <source>
        <dbReference type="EMBL" id="ALO65821.1"/>
    </source>
</evidence>
<comment type="similarity">
    <text evidence="2">Belongs to the DoxX family.</text>
</comment>
<dbReference type="InterPro" id="IPR032808">
    <property type="entry name" value="DoxX"/>
</dbReference>
<evidence type="ECO:0000256" key="7">
    <source>
        <dbReference type="SAM" id="Phobius"/>
    </source>
</evidence>
<name>A0A0S2LWI7_9MICC</name>
<evidence type="ECO:0000256" key="2">
    <source>
        <dbReference type="ARBA" id="ARBA00006679"/>
    </source>
</evidence>
<reference evidence="9" key="1">
    <citation type="submission" date="2015-11" db="EMBL/GenBank/DDBJ databases">
        <authorList>
            <person name="Kumar R."/>
            <person name="Singh D."/>
            <person name="Swarnkar M.K."/>
            <person name="Singh A.K."/>
            <person name="Kumar S."/>
        </authorList>
    </citation>
    <scope>NUCLEOTIDE SEQUENCE [LARGE SCALE GENOMIC DNA]</scope>
    <source>
        <strain evidence="9">ERGS4:06</strain>
    </source>
</reference>
<evidence type="ECO:0000256" key="6">
    <source>
        <dbReference type="ARBA" id="ARBA00023136"/>
    </source>
</evidence>
<dbReference type="OrthoDB" id="1122432at2"/>
<feature type="transmembrane region" description="Helical" evidence="7">
    <location>
        <begin position="48"/>
        <end position="70"/>
    </location>
</feature>
<protein>
    <recommendedName>
        <fullName evidence="10">Oxidoreductase</fullName>
    </recommendedName>
</protein>
<evidence type="ECO:0000256" key="3">
    <source>
        <dbReference type="ARBA" id="ARBA00022475"/>
    </source>
</evidence>
<gene>
    <name evidence="8" type="ORF">AS189_04090</name>
</gene>
<feature type="transmembrane region" description="Helical" evidence="7">
    <location>
        <begin position="12"/>
        <end position="28"/>
    </location>
</feature>
<feature type="transmembrane region" description="Helical" evidence="7">
    <location>
        <begin position="105"/>
        <end position="122"/>
    </location>
</feature>
<organism evidence="8 9">
    <name type="scientific">Arthrobacter alpinus</name>
    <dbReference type="NCBI Taxonomy" id="656366"/>
    <lineage>
        <taxon>Bacteria</taxon>
        <taxon>Bacillati</taxon>
        <taxon>Actinomycetota</taxon>
        <taxon>Actinomycetes</taxon>
        <taxon>Micrococcales</taxon>
        <taxon>Micrococcaceae</taxon>
        <taxon>Arthrobacter</taxon>
    </lineage>
</organism>
<evidence type="ECO:0000313" key="9">
    <source>
        <dbReference type="Proteomes" id="UP000059574"/>
    </source>
</evidence>
<keyword evidence="6 7" id="KW-0472">Membrane</keyword>
<dbReference type="EMBL" id="CP013200">
    <property type="protein sequence ID" value="ALO65821.1"/>
    <property type="molecule type" value="Genomic_DNA"/>
</dbReference>
<dbReference type="Proteomes" id="UP000059574">
    <property type="component" value="Chromosome"/>
</dbReference>
<dbReference type="PANTHER" id="PTHR33452:SF1">
    <property type="entry name" value="INNER MEMBRANE PROTEIN YPHA-RELATED"/>
    <property type="match status" value="1"/>
</dbReference>
<dbReference type="GO" id="GO:0005886">
    <property type="term" value="C:plasma membrane"/>
    <property type="evidence" value="ECO:0007669"/>
    <property type="project" value="UniProtKB-SubCell"/>
</dbReference>
<comment type="subcellular location">
    <subcellularLocation>
        <location evidence="1">Cell membrane</location>
        <topology evidence="1">Multi-pass membrane protein</topology>
    </subcellularLocation>
</comment>
<evidence type="ECO:0000256" key="1">
    <source>
        <dbReference type="ARBA" id="ARBA00004651"/>
    </source>
</evidence>
<dbReference type="Pfam" id="PF07681">
    <property type="entry name" value="DoxX"/>
    <property type="match status" value="1"/>
</dbReference>
<evidence type="ECO:0000256" key="5">
    <source>
        <dbReference type="ARBA" id="ARBA00022989"/>
    </source>
</evidence>
<dbReference type="AlphaFoldDB" id="A0A0S2LWI7"/>
<sequence>MNNLALNTAARTILRIVVGFLFAAHGWQKYNEFTIVGTQGAFAQMGVPAADVIAPIIATLELVGGIALILGLATRPFAALLTLNMLGAIILVHASAGVFVEGGGYELVLLLGASALAVALVGPGKLSVDNALFGRSTSKLRVLA</sequence>
<dbReference type="InterPro" id="IPR051907">
    <property type="entry name" value="DoxX-like_oxidoreductase"/>
</dbReference>
<keyword evidence="5 7" id="KW-1133">Transmembrane helix</keyword>
<dbReference type="RefSeq" id="WP_062286450.1">
    <property type="nucleotide sequence ID" value="NZ_CP013200.1"/>
</dbReference>
<feature type="transmembrane region" description="Helical" evidence="7">
    <location>
        <begin position="77"/>
        <end position="99"/>
    </location>
</feature>
<evidence type="ECO:0008006" key="10">
    <source>
        <dbReference type="Google" id="ProtNLM"/>
    </source>
</evidence>
<accession>A0A0S2LWI7</accession>
<keyword evidence="3" id="KW-1003">Cell membrane</keyword>
<evidence type="ECO:0000256" key="4">
    <source>
        <dbReference type="ARBA" id="ARBA00022692"/>
    </source>
</evidence>